<keyword evidence="4" id="KW-1185">Reference proteome</keyword>
<accession>M7TB56</accession>
<dbReference type="AlphaFoldDB" id="M7TB56"/>
<evidence type="ECO:0000256" key="2">
    <source>
        <dbReference type="ARBA" id="ARBA00022840"/>
    </source>
</evidence>
<dbReference type="GO" id="GO:0005524">
    <property type="term" value="F:ATP binding"/>
    <property type="evidence" value="ECO:0007669"/>
    <property type="project" value="UniProtKB-KW"/>
</dbReference>
<reference evidence="4" key="1">
    <citation type="journal article" date="2013" name="Genome Announc.">
        <title>Draft genome sequence of the grapevine dieback fungus Eutypa lata UCR-EL1.</title>
        <authorList>
            <person name="Blanco-Ulate B."/>
            <person name="Rolshausen P.E."/>
            <person name="Cantu D."/>
        </authorList>
    </citation>
    <scope>NUCLEOTIDE SEQUENCE [LARGE SCALE GENOMIC DNA]</scope>
    <source>
        <strain evidence="4">UCR-EL1</strain>
    </source>
</reference>
<sequence length="519" mass="57702">MDNSHKLLIAIDFGTTFSGAAFAFPNQDPEVRPILLWPSSERGIKATDKAPTELRYPRGGDPEWGFLIPPDAHDDEILRLIKLGLESSQVPEGSEAARTVTALRAVHDVDQLIQHYLSGLLGHVMTAARETMTDNVETYATDFILTVPAIWSERSTQRTIRALQGARGFPPNATVSVLSEPEAAAIYTFEKIERHGLNIGDTFVVVDAGGGTVDLITYTLNSLQPTLEVTEAAPGSGGMCGSQFLNSRFLQFLDAKLGKAEGYDSFGRKEALERFERDVIKLVREQIITSNAPVRKIMLIGGFGQSIYLKERIQAASYPGIQGTLEVLQPEHACRAVVDGAVLKGLSMHMPGKVAHVRIKARAARKHYGTEVGVPYREELHSSIYNKRWYDGLDGIWRVDVLDWFITRGEIVSEKVAFLKNFSCMQRVAYGPPQKIWSQVYADDQSIDAPLARNKDVKVLCTLEADLSSIPLEDLDRRKGQDGAMYYVVDYQIESISVSTSYTLIHKGERYRTVTEEYV</sequence>
<dbReference type="Pfam" id="PF00012">
    <property type="entry name" value="HSP70"/>
    <property type="match status" value="1"/>
</dbReference>
<dbReference type="Gene3D" id="3.30.420.40">
    <property type="match status" value="1"/>
</dbReference>
<dbReference type="OrthoDB" id="2963168at2759"/>
<dbReference type="HOGENOM" id="CLU_009958_6_1_1"/>
<dbReference type="GO" id="GO:0140662">
    <property type="term" value="F:ATP-dependent protein folding chaperone"/>
    <property type="evidence" value="ECO:0007669"/>
    <property type="project" value="InterPro"/>
</dbReference>
<dbReference type="STRING" id="1287681.M7TB56"/>
<dbReference type="PANTHER" id="PTHR14187">
    <property type="entry name" value="ALPHA KINASE/ELONGATION FACTOR 2 KINASE"/>
    <property type="match status" value="1"/>
</dbReference>
<dbReference type="EMBL" id="KB707146">
    <property type="protein sequence ID" value="EMR63890.1"/>
    <property type="molecule type" value="Genomic_DNA"/>
</dbReference>
<organism evidence="3 4">
    <name type="scientific">Eutypa lata (strain UCR-EL1)</name>
    <name type="common">Grapevine dieback disease fungus</name>
    <name type="synonym">Eutypa armeniacae</name>
    <dbReference type="NCBI Taxonomy" id="1287681"/>
    <lineage>
        <taxon>Eukaryota</taxon>
        <taxon>Fungi</taxon>
        <taxon>Dikarya</taxon>
        <taxon>Ascomycota</taxon>
        <taxon>Pezizomycotina</taxon>
        <taxon>Sordariomycetes</taxon>
        <taxon>Xylariomycetidae</taxon>
        <taxon>Xylariales</taxon>
        <taxon>Diatrypaceae</taxon>
        <taxon>Eutypa</taxon>
    </lineage>
</organism>
<dbReference type="InterPro" id="IPR043129">
    <property type="entry name" value="ATPase_NBD"/>
</dbReference>
<keyword evidence="2" id="KW-0067">ATP-binding</keyword>
<evidence type="ECO:0000256" key="1">
    <source>
        <dbReference type="ARBA" id="ARBA00022741"/>
    </source>
</evidence>
<dbReference type="CDD" id="cd10170">
    <property type="entry name" value="ASKHA_NBD_HSP70"/>
    <property type="match status" value="1"/>
</dbReference>
<proteinExistence type="predicted"/>
<dbReference type="InterPro" id="IPR013126">
    <property type="entry name" value="Hsp_70_fam"/>
</dbReference>
<dbReference type="eggNOG" id="KOG0101">
    <property type="taxonomic scope" value="Eukaryota"/>
</dbReference>
<dbReference type="PANTHER" id="PTHR14187:SF82">
    <property type="entry name" value="FAMILY CHAPERONE, PUTATIVE (AFU_ORTHOLOGUE AFUA_7G08575)-RELATED"/>
    <property type="match status" value="1"/>
</dbReference>
<dbReference type="SUPFAM" id="SSF53067">
    <property type="entry name" value="Actin-like ATPase domain"/>
    <property type="match status" value="2"/>
</dbReference>
<dbReference type="Proteomes" id="UP000012174">
    <property type="component" value="Unassembled WGS sequence"/>
</dbReference>
<name>M7TB56_EUTLA</name>
<keyword evidence="1" id="KW-0547">Nucleotide-binding</keyword>
<protein>
    <submittedName>
        <fullName evidence="3">Putative hsp70-like protein</fullName>
    </submittedName>
</protein>
<evidence type="ECO:0000313" key="3">
    <source>
        <dbReference type="EMBL" id="EMR63890.1"/>
    </source>
</evidence>
<gene>
    <name evidence="3" type="ORF">UCREL1_9154</name>
</gene>
<dbReference type="KEGG" id="ela:UCREL1_9154"/>
<dbReference type="OMA" id="FEKIERH"/>
<evidence type="ECO:0000313" key="4">
    <source>
        <dbReference type="Proteomes" id="UP000012174"/>
    </source>
</evidence>